<protein>
    <submittedName>
        <fullName evidence="1">Uncharacterized protein</fullName>
    </submittedName>
</protein>
<dbReference type="Proteomes" id="UP000315289">
    <property type="component" value="Unassembled WGS sequence"/>
</dbReference>
<reference evidence="1 2" key="1">
    <citation type="journal article" date="2019" name="Front. Microbiol.">
        <title>Ammonia Oxidation by the Arctic Terrestrial Thaumarchaeote Candidatus Nitrosocosmicus arcticus Is Stimulated by Increasing Temperatures.</title>
        <authorList>
            <person name="Alves R.J.E."/>
            <person name="Kerou M."/>
            <person name="Zappe A."/>
            <person name="Bittner R."/>
            <person name="Abby S.S."/>
            <person name="Schmidt H.A."/>
            <person name="Pfeifer K."/>
            <person name="Schleper C."/>
        </authorList>
    </citation>
    <scope>NUCLEOTIDE SEQUENCE [LARGE SCALE GENOMIC DNA]</scope>
    <source>
        <strain evidence="1 2">Kfb</strain>
    </source>
</reference>
<comment type="caution">
    <text evidence="1">The sequence shown here is derived from an EMBL/GenBank/DDBJ whole genome shotgun (WGS) entry which is preliminary data.</text>
</comment>
<evidence type="ECO:0000313" key="1">
    <source>
        <dbReference type="EMBL" id="TVP40430.1"/>
    </source>
</evidence>
<dbReference type="EMBL" id="VOAH01000007">
    <property type="protein sequence ID" value="TVP40430.1"/>
    <property type="molecule type" value="Genomic_DNA"/>
</dbReference>
<organism evidence="1 2">
    <name type="scientific">Candidatus Nitrosocosmicus arcticus</name>
    <dbReference type="NCBI Taxonomy" id="2035267"/>
    <lineage>
        <taxon>Archaea</taxon>
        <taxon>Nitrososphaerota</taxon>
        <taxon>Nitrososphaeria</taxon>
        <taxon>Nitrososphaerales</taxon>
        <taxon>Nitrososphaeraceae</taxon>
        <taxon>Candidatus Nitrosocosmicus</taxon>
    </lineage>
</organism>
<accession>A0A557SUZ9</accession>
<name>A0A557SUZ9_9ARCH</name>
<keyword evidence="2" id="KW-1185">Reference proteome</keyword>
<proteinExistence type="predicted"/>
<evidence type="ECO:0000313" key="2">
    <source>
        <dbReference type="Proteomes" id="UP000315289"/>
    </source>
</evidence>
<sequence>MKSEDLLLPSSPLTVVIFTINVPLFVSEVNGVFSLPRLLAIADELTIVYIRDIKNKVQTNFIEDLYTTILKRLGLFNDFSISYSLIYEKIQPVTKCSSINS</sequence>
<dbReference type="AlphaFoldDB" id="A0A557SUZ9"/>
<gene>
    <name evidence="1" type="ORF">NARC_70007</name>
</gene>